<evidence type="ECO:0000256" key="4">
    <source>
        <dbReference type="ARBA" id="ARBA00010662"/>
    </source>
</evidence>
<evidence type="ECO:0000313" key="10">
    <source>
        <dbReference type="Proteomes" id="UP000319499"/>
    </source>
</evidence>
<dbReference type="NCBIfam" id="TIGR01198">
    <property type="entry name" value="pgl"/>
    <property type="match status" value="1"/>
</dbReference>
<dbReference type="InterPro" id="IPR005900">
    <property type="entry name" value="6-phosphogluconolactonase_DevB"/>
</dbReference>
<dbReference type="AlphaFoldDB" id="A0A563D8Z2"/>
<dbReference type="GO" id="GO:0006098">
    <property type="term" value="P:pentose-phosphate shunt"/>
    <property type="evidence" value="ECO:0007669"/>
    <property type="project" value="UniProtKB-UniPathway"/>
</dbReference>
<reference evidence="9 10" key="1">
    <citation type="submission" date="2019-02" db="EMBL/GenBank/DDBJ databases">
        <title>Apibacter muscae sp. nov.: a novel member of the house fly microbiota.</title>
        <authorList>
            <person name="Park R."/>
        </authorList>
    </citation>
    <scope>NUCLEOTIDE SEQUENCE [LARGE SCALE GENOMIC DNA]</scope>
    <source>
        <strain evidence="9 10">AL1</strain>
    </source>
</reference>
<comment type="function">
    <text evidence="2 7">Hydrolysis of 6-phosphogluconolactone to 6-phosphogluconate.</text>
</comment>
<gene>
    <name evidence="7 9" type="primary">pgl</name>
    <name evidence="9" type="ORF">ETU09_08475</name>
</gene>
<dbReference type="Pfam" id="PF01182">
    <property type="entry name" value="Glucosamine_iso"/>
    <property type="match status" value="1"/>
</dbReference>
<proteinExistence type="inferred from homology"/>
<dbReference type="EMBL" id="SELH01000025">
    <property type="protein sequence ID" value="TWP26587.1"/>
    <property type="molecule type" value="Genomic_DNA"/>
</dbReference>
<dbReference type="InterPro" id="IPR037171">
    <property type="entry name" value="NagB/RpiA_transferase-like"/>
</dbReference>
<comment type="catalytic activity">
    <reaction evidence="1 7">
        <text>6-phospho-D-glucono-1,5-lactone + H2O = 6-phospho-D-gluconate + H(+)</text>
        <dbReference type="Rhea" id="RHEA:12556"/>
        <dbReference type="ChEBI" id="CHEBI:15377"/>
        <dbReference type="ChEBI" id="CHEBI:15378"/>
        <dbReference type="ChEBI" id="CHEBI:57955"/>
        <dbReference type="ChEBI" id="CHEBI:58759"/>
        <dbReference type="EC" id="3.1.1.31"/>
    </reaction>
</comment>
<evidence type="ECO:0000313" key="9">
    <source>
        <dbReference type="EMBL" id="TWP26587.1"/>
    </source>
</evidence>
<evidence type="ECO:0000256" key="3">
    <source>
        <dbReference type="ARBA" id="ARBA00004961"/>
    </source>
</evidence>
<dbReference type="InterPro" id="IPR039104">
    <property type="entry name" value="6PGL"/>
</dbReference>
<dbReference type="GO" id="GO:0005975">
    <property type="term" value="P:carbohydrate metabolic process"/>
    <property type="evidence" value="ECO:0007669"/>
    <property type="project" value="UniProtKB-UniRule"/>
</dbReference>
<organism evidence="9 10">
    <name type="scientific">Apibacter muscae</name>
    <dbReference type="NCBI Taxonomy" id="2509004"/>
    <lineage>
        <taxon>Bacteria</taxon>
        <taxon>Pseudomonadati</taxon>
        <taxon>Bacteroidota</taxon>
        <taxon>Flavobacteriia</taxon>
        <taxon>Flavobacteriales</taxon>
        <taxon>Weeksellaceae</taxon>
        <taxon>Apibacter</taxon>
    </lineage>
</organism>
<protein>
    <recommendedName>
        <fullName evidence="6 7">6-phosphogluconolactonase</fullName>
        <shortName evidence="7">6PGL</shortName>
        <ecNumber evidence="5 7">3.1.1.31</ecNumber>
    </recommendedName>
</protein>
<comment type="pathway">
    <text evidence="3 7">Carbohydrate degradation; pentose phosphate pathway; D-ribulose 5-phosphate from D-glucose 6-phosphate (oxidative stage): step 2/3.</text>
</comment>
<keyword evidence="10" id="KW-1185">Reference proteome</keyword>
<evidence type="ECO:0000256" key="5">
    <source>
        <dbReference type="ARBA" id="ARBA00013198"/>
    </source>
</evidence>
<dbReference type="UniPathway" id="UPA00115">
    <property type="reaction ID" value="UER00409"/>
</dbReference>
<evidence type="ECO:0000256" key="2">
    <source>
        <dbReference type="ARBA" id="ARBA00002681"/>
    </source>
</evidence>
<feature type="domain" description="Glucosamine/galactosamine-6-phosphate isomerase" evidence="8">
    <location>
        <begin position="13"/>
        <end position="233"/>
    </location>
</feature>
<dbReference type="PANTHER" id="PTHR11054">
    <property type="entry name" value="6-PHOSPHOGLUCONOLACTONASE"/>
    <property type="match status" value="1"/>
</dbReference>
<dbReference type="RefSeq" id="WP_146293094.1">
    <property type="nucleotide sequence ID" value="NZ_SELH01000025.1"/>
</dbReference>
<evidence type="ECO:0000256" key="7">
    <source>
        <dbReference type="RuleBase" id="RU365095"/>
    </source>
</evidence>
<name>A0A563D8Z2_9FLAO</name>
<comment type="similarity">
    <text evidence="4 7">Belongs to the glucosamine/galactosamine-6-phosphate isomerase family. 6-phosphogluconolactonase subfamily.</text>
</comment>
<dbReference type="SUPFAM" id="SSF100950">
    <property type="entry name" value="NagB/RpiA/CoA transferase-like"/>
    <property type="match status" value="1"/>
</dbReference>
<dbReference type="GO" id="GO:0017057">
    <property type="term" value="F:6-phosphogluconolactonase activity"/>
    <property type="evidence" value="ECO:0007669"/>
    <property type="project" value="UniProtKB-UniRule"/>
</dbReference>
<evidence type="ECO:0000259" key="8">
    <source>
        <dbReference type="Pfam" id="PF01182"/>
    </source>
</evidence>
<sequence>MIKENIQIFNTSDELSENFTKFLQNLLSVYPHINISLSGGSTPKQLFNYWSQNNKQNLKLDWGRISFYWGDERCVPSDNEMSNYGMTEKYLFKNIHQIQTQNIHRIQGENDPTIEAQRYAKLLNSNLAVYKNTPCFELILLGMGDDGHTASIFPDQMNLWNSENDCVVAKHPETGMQRISLSGKVINNAQHVAFLVTGKDKAEKVSEIIKNRSASETLYPAAKVNPSNGFLYWFLDKESAKLL</sequence>
<dbReference type="OrthoDB" id="9810967at2"/>
<evidence type="ECO:0000256" key="6">
    <source>
        <dbReference type="ARBA" id="ARBA00020337"/>
    </source>
</evidence>
<comment type="caution">
    <text evidence="9">The sequence shown here is derived from an EMBL/GenBank/DDBJ whole genome shotgun (WGS) entry which is preliminary data.</text>
</comment>
<accession>A0A563D8Z2</accession>
<dbReference type="EC" id="3.1.1.31" evidence="5 7"/>
<dbReference type="Proteomes" id="UP000319499">
    <property type="component" value="Unassembled WGS sequence"/>
</dbReference>
<dbReference type="Gene3D" id="3.40.50.1360">
    <property type="match status" value="1"/>
</dbReference>
<dbReference type="InterPro" id="IPR006148">
    <property type="entry name" value="Glc/Gal-6P_isomerase"/>
</dbReference>
<dbReference type="CDD" id="cd01400">
    <property type="entry name" value="6PGL"/>
    <property type="match status" value="1"/>
</dbReference>
<evidence type="ECO:0000256" key="1">
    <source>
        <dbReference type="ARBA" id="ARBA00000832"/>
    </source>
</evidence>
<keyword evidence="7 9" id="KW-0378">Hydrolase</keyword>
<dbReference type="PANTHER" id="PTHR11054:SF0">
    <property type="entry name" value="6-PHOSPHOGLUCONOLACTONASE"/>
    <property type="match status" value="1"/>
</dbReference>